<evidence type="ECO:0000256" key="6">
    <source>
        <dbReference type="ARBA" id="ARBA00023136"/>
    </source>
</evidence>
<accession>A0ABS9W586</accession>
<dbReference type="InterPro" id="IPR007353">
    <property type="entry name" value="DUF421"/>
</dbReference>
<evidence type="ECO:0000313" key="11">
    <source>
        <dbReference type="EMBL" id="MCI0753774.1"/>
    </source>
</evidence>
<feature type="domain" description="YetF-like N-terminal transmembrane" evidence="10">
    <location>
        <begin position="18"/>
        <end position="84"/>
    </location>
</feature>
<gene>
    <name evidence="11" type="ORF">MON41_08370</name>
</gene>
<sequence length="189" mass="19488">MFFDGWFGLLRVLVVGTLAYAALVLLLRVSGKRTLAKLNAFDLIVTVALGSTLATILLSESVALLEGLTAFALLAGLQYLVAWLSVRSRRFGDLVKSEPTLLLHRGRFLEGAMRAQRVTHPEILAALRSSGVSDVAQAAAVVLETDGSLSVIQGAAGDEGLGTLAGMSAGANGGPARPHPGGVGAPRSG</sequence>
<dbReference type="Proteomes" id="UP001201985">
    <property type="component" value="Unassembled WGS sequence"/>
</dbReference>
<reference evidence="11 12" key="1">
    <citation type="submission" date="2022-03" db="EMBL/GenBank/DDBJ databases">
        <title>Complete genome analysis of Roseomonas KG 17.1 : a prolific producer of plant growth promoters.</title>
        <authorList>
            <person name="Saadouli I."/>
            <person name="Najjari A."/>
            <person name="Mosbah A."/>
            <person name="Ouzari H.I."/>
        </authorList>
    </citation>
    <scope>NUCLEOTIDE SEQUENCE [LARGE SCALE GENOMIC DNA]</scope>
    <source>
        <strain evidence="11 12">KG17-1</strain>
    </source>
</reference>
<dbReference type="PANTHER" id="PTHR34582">
    <property type="entry name" value="UPF0702 TRANSMEMBRANE PROTEIN YCAP"/>
    <property type="match status" value="1"/>
</dbReference>
<dbReference type="Gene3D" id="3.30.240.20">
    <property type="entry name" value="bsu07140 like domains"/>
    <property type="match status" value="1"/>
</dbReference>
<dbReference type="RefSeq" id="WP_120008026.1">
    <property type="nucleotide sequence ID" value="NZ_JALBUU010000004.1"/>
</dbReference>
<dbReference type="InterPro" id="IPR048454">
    <property type="entry name" value="YetF_N"/>
</dbReference>
<proteinExistence type="inferred from homology"/>
<evidence type="ECO:0000256" key="5">
    <source>
        <dbReference type="ARBA" id="ARBA00022989"/>
    </source>
</evidence>
<feature type="transmembrane region" description="Helical" evidence="8">
    <location>
        <begin position="64"/>
        <end position="86"/>
    </location>
</feature>
<dbReference type="EMBL" id="JALBUU010000004">
    <property type="protein sequence ID" value="MCI0753774.1"/>
    <property type="molecule type" value="Genomic_DNA"/>
</dbReference>
<protein>
    <submittedName>
        <fullName evidence="11">DUF421 domain-containing protein</fullName>
    </submittedName>
</protein>
<feature type="domain" description="YetF C-terminal" evidence="9">
    <location>
        <begin position="87"/>
        <end position="156"/>
    </location>
</feature>
<keyword evidence="5 8" id="KW-1133">Transmembrane helix</keyword>
<feature type="transmembrane region" description="Helical" evidence="8">
    <location>
        <begin position="6"/>
        <end position="27"/>
    </location>
</feature>
<evidence type="ECO:0000259" key="10">
    <source>
        <dbReference type="Pfam" id="PF20730"/>
    </source>
</evidence>
<organism evidence="11 12">
    <name type="scientific">Teichococcus vastitatis</name>
    <dbReference type="NCBI Taxonomy" id="2307076"/>
    <lineage>
        <taxon>Bacteria</taxon>
        <taxon>Pseudomonadati</taxon>
        <taxon>Pseudomonadota</taxon>
        <taxon>Alphaproteobacteria</taxon>
        <taxon>Acetobacterales</taxon>
        <taxon>Roseomonadaceae</taxon>
        <taxon>Roseomonas</taxon>
    </lineage>
</organism>
<keyword evidence="3" id="KW-1003">Cell membrane</keyword>
<evidence type="ECO:0000256" key="2">
    <source>
        <dbReference type="ARBA" id="ARBA00006448"/>
    </source>
</evidence>
<comment type="similarity">
    <text evidence="2">Belongs to the UPF0702 family.</text>
</comment>
<name>A0ABS9W586_9PROT</name>
<comment type="subcellular location">
    <subcellularLocation>
        <location evidence="1">Cell membrane</location>
        <topology evidence="1">Multi-pass membrane protein</topology>
    </subcellularLocation>
</comment>
<evidence type="ECO:0000256" key="8">
    <source>
        <dbReference type="SAM" id="Phobius"/>
    </source>
</evidence>
<keyword evidence="6 8" id="KW-0472">Membrane</keyword>
<feature type="region of interest" description="Disordered" evidence="7">
    <location>
        <begin position="166"/>
        <end position="189"/>
    </location>
</feature>
<evidence type="ECO:0000313" key="12">
    <source>
        <dbReference type="Proteomes" id="UP001201985"/>
    </source>
</evidence>
<evidence type="ECO:0000256" key="1">
    <source>
        <dbReference type="ARBA" id="ARBA00004651"/>
    </source>
</evidence>
<comment type="caution">
    <text evidence="11">The sequence shown here is derived from an EMBL/GenBank/DDBJ whole genome shotgun (WGS) entry which is preliminary data.</text>
</comment>
<evidence type="ECO:0000256" key="3">
    <source>
        <dbReference type="ARBA" id="ARBA00022475"/>
    </source>
</evidence>
<dbReference type="InterPro" id="IPR023090">
    <property type="entry name" value="UPF0702_alpha/beta_dom_sf"/>
</dbReference>
<dbReference type="Pfam" id="PF04239">
    <property type="entry name" value="DUF421"/>
    <property type="match status" value="1"/>
</dbReference>
<dbReference type="Pfam" id="PF20730">
    <property type="entry name" value="YetF_N"/>
    <property type="match status" value="1"/>
</dbReference>
<dbReference type="PANTHER" id="PTHR34582:SF6">
    <property type="entry name" value="UPF0702 TRANSMEMBRANE PROTEIN YCAP"/>
    <property type="match status" value="1"/>
</dbReference>
<evidence type="ECO:0000256" key="4">
    <source>
        <dbReference type="ARBA" id="ARBA00022692"/>
    </source>
</evidence>
<keyword evidence="4 8" id="KW-0812">Transmembrane</keyword>
<keyword evidence="12" id="KW-1185">Reference proteome</keyword>
<evidence type="ECO:0000259" key="9">
    <source>
        <dbReference type="Pfam" id="PF04239"/>
    </source>
</evidence>
<feature type="transmembrane region" description="Helical" evidence="8">
    <location>
        <begin position="39"/>
        <end position="58"/>
    </location>
</feature>
<evidence type="ECO:0000256" key="7">
    <source>
        <dbReference type="SAM" id="MobiDB-lite"/>
    </source>
</evidence>